<dbReference type="Proteomes" id="UP000230232">
    <property type="component" value="Unassembled WGS sequence"/>
</dbReference>
<evidence type="ECO:0008006" key="4">
    <source>
        <dbReference type="Google" id="ProtNLM"/>
    </source>
</evidence>
<feature type="chain" id="PRO_5013903773" description="3D domain-containing protein" evidence="1">
    <location>
        <begin position="29"/>
        <end position="178"/>
    </location>
</feature>
<feature type="signal peptide" evidence="1">
    <location>
        <begin position="1"/>
        <end position="28"/>
    </location>
</feature>
<evidence type="ECO:0000313" key="3">
    <source>
        <dbReference type="Proteomes" id="UP000230232"/>
    </source>
</evidence>
<dbReference type="CDD" id="cd22784">
    <property type="entry name" value="DPBB_MltA_YuiC-like"/>
    <property type="match status" value="1"/>
</dbReference>
<name>A0A2H0R5S9_9BACT</name>
<accession>A0A2H0R5S9</accession>
<comment type="caution">
    <text evidence="2">The sequence shown here is derived from an EMBL/GenBank/DDBJ whole genome shotgun (WGS) entry which is preliminary data.</text>
</comment>
<proteinExistence type="predicted"/>
<keyword evidence="1" id="KW-0732">Signal</keyword>
<dbReference type="AlphaFoldDB" id="A0A2H0R5S9"/>
<sequence>MNKITKNALSLLAFLTLSILSIPNQAQAIGFSSFRSLFSDILPEKNIAINTDWLDSSTLPIFSEAFIGGLNVQPRTTQLKSRPQIMWVPATGYSSTVDQTDDTPFIGAAGTHVRDGVIAANFLPFGTTVKIPDLYGNKLFVVEDRMNKRYSHRIDVWFPTRNEALKFGLRNIKIEIYP</sequence>
<evidence type="ECO:0000313" key="2">
    <source>
        <dbReference type="EMBL" id="PIR41384.1"/>
    </source>
</evidence>
<gene>
    <name evidence="2" type="ORF">COV31_01670</name>
</gene>
<protein>
    <recommendedName>
        <fullName evidence="4">3D domain-containing protein</fullName>
    </recommendedName>
</protein>
<reference evidence="2 3" key="1">
    <citation type="submission" date="2017-09" db="EMBL/GenBank/DDBJ databases">
        <title>Depth-based differentiation of microbial function through sediment-hosted aquifers and enrichment of novel symbionts in the deep terrestrial subsurface.</title>
        <authorList>
            <person name="Probst A.J."/>
            <person name="Ladd B."/>
            <person name="Jarett J.K."/>
            <person name="Geller-Mcgrath D.E."/>
            <person name="Sieber C.M."/>
            <person name="Emerson J.B."/>
            <person name="Anantharaman K."/>
            <person name="Thomas B.C."/>
            <person name="Malmstrom R."/>
            <person name="Stieglmeier M."/>
            <person name="Klingl A."/>
            <person name="Woyke T."/>
            <person name="Ryan C.M."/>
            <person name="Banfield J.F."/>
        </authorList>
    </citation>
    <scope>NUCLEOTIDE SEQUENCE [LARGE SCALE GENOMIC DNA]</scope>
    <source>
        <strain evidence="2">CG10_big_fil_rev_8_21_14_0_10_46_23</strain>
    </source>
</reference>
<evidence type="ECO:0000256" key="1">
    <source>
        <dbReference type="SAM" id="SignalP"/>
    </source>
</evidence>
<organism evidence="2 3">
    <name type="scientific">Candidatus Yanofskybacteria bacterium CG10_big_fil_rev_8_21_14_0_10_46_23</name>
    <dbReference type="NCBI Taxonomy" id="1975098"/>
    <lineage>
        <taxon>Bacteria</taxon>
        <taxon>Candidatus Yanofskyibacteriota</taxon>
    </lineage>
</organism>
<dbReference type="EMBL" id="PCXO01000006">
    <property type="protein sequence ID" value="PIR41384.1"/>
    <property type="molecule type" value="Genomic_DNA"/>
</dbReference>